<dbReference type="KEGG" id="dre:100149940"/>
<dbReference type="OrthoDB" id="8741746at2759"/>
<reference evidence="4" key="2">
    <citation type="submission" date="2015-11" db="UniProtKB">
        <authorList>
            <consortium name="Ensembl"/>
        </authorList>
    </citation>
    <scope>IDENTIFICATION</scope>
    <source>
        <strain evidence="4">Tuebingen</strain>
    </source>
</reference>
<dbReference type="Proteomes" id="UP000000437">
    <property type="component" value="Chromosome 22"/>
</dbReference>
<dbReference type="PANTHER" id="PTHR21063:SF4">
    <property type="entry name" value="CD48 ANTIGEN-RELATED"/>
    <property type="match status" value="1"/>
</dbReference>
<dbReference type="GeneID" id="100149940"/>
<dbReference type="SMR" id="A0A0R4IX71"/>
<evidence type="ECO:0000313" key="4">
    <source>
        <dbReference type="Ensembl" id="ENSDARP00000141474"/>
    </source>
</evidence>
<keyword evidence="2" id="KW-0472">Membrane</keyword>
<evidence type="ECO:0000256" key="2">
    <source>
        <dbReference type="SAM" id="Phobius"/>
    </source>
</evidence>
<dbReference type="AlphaFoldDB" id="A0A0R4IX71"/>
<dbReference type="Gene3D" id="2.60.40.10">
    <property type="entry name" value="Immunoglobulins"/>
    <property type="match status" value="2"/>
</dbReference>
<feature type="transmembrane region" description="Helical" evidence="2">
    <location>
        <begin position="263"/>
        <end position="288"/>
    </location>
</feature>
<dbReference type="ZFIN" id="ZDB-GENE-110411-221">
    <property type="gene designation" value="si:ch211-209l18.4"/>
</dbReference>
<proteinExistence type="predicted"/>
<reference evidence="4 5" key="1">
    <citation type="journal article" date="2013" name="Nature">
        <title>The zebrafish reference genome sequence and its relationship to the human genome.</title>
        <authorList>
            <consortium name="Genome Reference Consortium Zebrafish"/>
            <person name="Howe K."/>
            <person name="Clark M.D."/>
            <person name="Torroja C.F."/>
            <person name="Torrance J."/>
            <person name="Berthelot C."/>
            <person name="Muffato M."/>
            <person name="Collins J.E."/>
            <person name="Humphray S."/>
            <person name="McLaren K."/>
            <person name="Matthews L."/>
            <person name="McLaren S."/>
            <person name="Sealy I."/>
            <person name="Caccamo M."/>
            <person name="Churcher C."/>
            <person name="Scott C."/>
            <person name="Barrett J.C."/>
            <person name="Koch R."/>
            <person name="Rauch G.J."/>
            <person name="White S."/>
            <person name="Chow W."/>
            <person name="Kilian B."/>
            <person name="Quintais L.T."/>
            <person name="Guerra-Assuncao J.A."/>
            <person name="Zhou Y."/>
            <person name="Gu Y."/>
            <person name="Yen J."/>
            <person name="Vogel J.H."/>
            <person name="Eyre T."/>
            <person name="Redmond S."/>
            <person name="Banerjee R."/>
            <person name="Chi J."/>
            <person name="Fu B."/>
            <person name="Langley E."/>
            <person name="Maguire S.F."/>
            <person name="Laird G.K."/>
            <person name="Lloyd D."/>
            <person name="Kenyon E."/>
            <person name="Donaldson S."/>
            <person name="Sehra H."/>
            <person name="Almeida-King J."/>
            <person name="Loveland J."/>
            <person name="Trevanion S."/>
            <person name="Jones M."/>
            <person name="Quail M."/>
            <person name="Willey D."/>
            <person name="Hunt A."/>
            <person name="Burton J."/>
            <person name="Sims S."/>
            <person name="McLay K."/>
            <person name="Plumb B."/>
            <person name="Davis J."/>
            <person name="Clee C."/>
            <person name="Oliver K."/>
            <person name="Clark R."/>
            <person name="Riddle C."/>
            <person name="Elliot D."/>
            <person name="Eliott D."/>
            <person name="Threadgold G."/>
            <person name="Harden G."/>
            <person name="Ware D."/>
            <person name="Begum S."/>
            <person name="Mortimore B."/>
            <person name="Mortimer B."/>
            <person name="Kerry G."/>
            <person name="Heath P."/>
            <person name="Phillimore B."/>
            <person name="Tracey A."/>
            <person name="Corby N."/>
            <person name="Dunn M."/>
            <person name="Johnson C."/>
            <person name="Wood J."/>
            <person name="Clark S."/>
            <person name="Pelan S."/>
            <person name="Griffiths G."/>
            <person name="Smith M."/>
            <person name="Glithero R."/>
            <person name="Howden P."/>
            <person name="Barker N."/>
            <person name="Lloyd C."/>
            <person name="Stevens C."/>
            <person name="Harley J."/>
            <person name="Holt K."/>
            <person name="Panagiotidis G."/>
            <person name="Lovell J."/>
            <person name="Beasley H."/>
            <person name="Henderson C."/>
            <person name="Gordon D."/>
            <person name="Auger K."/>
            <person name="Wright D."/>
            <person name="Collins J."/>
            <person name="Raisen C."/>
            <person name="Dyer L."/>
            <person name="Leung K."/>
            <person name="Robertson L."/>
            <person name="Ambridge K."/>
            <person name="Leongamornlert D."/>
            <person name="McGuire S."/>
            <person name="Gilderthorp R."/>
            <person name="Griffiths C."/>
            <person name="Manthravadi D."/>
            <person name="Nichol S."/>
            <person name="Barker G."/>
            <person name="Whitehead S."/>
            <person name="Kay M."/>
            <person name="Brown J."/>
            <person name="Murnane C."/>
            <person name="Gray E."/>
            <person name="Humphries M."/>
            <person name="Sycamore N."/>
            <person name="Barker D."/>
            <person name="Saunders D."/>
            <person name="Wallis J."/>
            <person name="Babbage A."/>
            <person name="Hammond S."/>
            <person name="Mashreghi-Mohammadi M."/>
            <person name="Barr L."/>
            <person name="Martin S."/>
            <person name="Wray P."/>
            <person name="Ellington A."/>
            <person name="Matthews N."/>
            <person name="Ellwood M."/>
            <person name="Woodmansey R."/>
            <person name="Clark G."/>
            <person name="Cooper J."/>
            <person name="Cooper J."/>
            <person name="Tromans A."/>
            <person name="Grafham D."/>
            <person name="Skuce C."/>
            <person name="Pandian R."/>
            <person name="Andrews R."/>
            <person name="Harrison E."/>
            <person name="Kimberley A."/>
            <person name="Garnett J."/>
            <person name="Fosker N."/>
            <person name="Hall R."/>
            <person name="Garner P."/>
            <person name="Kelly D."/>
            <person name="Bird C."/>
            <person name="Palmer S."/>
            <person name="Gehring I."/>
            <person name="Berger A."/>
            <person name="Dooley C.M."/>
            <person name="Ersan-Urun Z."/>
            <person name="Eser C."/>
            <person name="Geiger H."/>
            <person name="Geisler M."/>
            <person name="Karotki L."/>
            <person name="Kirn A."/>
            <person name="Konantz J."/>
            <person name="Konantz M."/>
            <person name="Oberlander M."/>
            <person name="Rudolph-Geiger S."/>
            <person name="Teucke M."/>
            <person name="Lanz C."/>
            <person name="Raddatz G."/>
            <person name="Osoegawa K."/>
            <person name="Zhu B."/>
            <person name="Rapp A."/>
            <person name="Widaa S."/>
            <person name="Langford C."/>
            <person name="Yang F."/>
            <person name="Schuster S.C."/>
            <person name="Carter N.P."/>
            <person name="Harrow J."/>
            <person name="Ning Z."/>
            <person name="Herrero J."/>
            <person name="Searle S.M."/>
            <person name="Enright A."/>
            <person name="Geisler R."/>
            <person name="Plasterk R.H."/>
            <person name="Lee C."/>
            <person name="Westerfield M."/>
            <person name="de Jong P.J."/>
            <person name="Zon L.I."/>
            <person name="Postlethwait J.H."/>
            <person name="Nusslein-Volhard C."/>
            <person name="Hubbard T.J."/>
            <person name="Roest Crollius H."/>
            <person name="Rogers J."/>
            <person name="Stemple D.L."/>
        </authorList>
    </citation>
    <scope>NUCLEOTIDE SEQUENCE [LARGE SCALE GENOMIC DNA]</scope>
    <source>
        <strain evidence="4">Tuebingen</strain>
    </source>
</reference>
<keyword evidence="2" id="KW-1133">Transmembrane helix</keyword>
<dbReference type="InterPro" id="IPR013783">
    <property type="entry name" value="Ig-like_fold"/>
</dbReference>
<sequence length="348" mass="38754">MHHIFGINYFWKSTKIMLFCCWCSLLVFCFCYGAISIDPDTVSAMEDDSVTLHIDTETNQHDDIRWYFNGIRIAQIYRDGISICPGDNCENDTERFKDRLKLDKQTGYLTIMNIGNKDAGKYILKIIQTNDIYDRIFIVTFIGVPGNVSASVKEGHSVTVNTDVKRNQQKYVKWILNNITIAQINGDLGYTCTDVQCNDGNQRFKDRLKLDNQTGSLTIMNTSTADSGDYYLEINNNTFSIMRRFSVNVTDSAHPEEGPAVTVYVLIAVTVYVLIAVAVVGAAAILYWKCCKSSKQNGNGTEEQDTKMNSVKSELLYSGQNAAANEVSGNPSTQLLPADKNGLANGAL</sequence>
<dbReference type="Ensembl" id="ENSDART00000124308.3">
    <property type="protein sequence ID" value="ENSDARP00000141474.1"/>
    <property type="gene ID" value="ENSDARG00000090847.4"/>
</dbReference>
<dbReference type="InterPro" id="IPR036179">
    <property type="entry name" value="Ig-like_dom_sf"/>
</dbReference>
<dbReference type="SMART" id="SM00409">
    <property type="entry name" value="IG"/>
    <property type="match status" value="2"/>
</dbReference>
<dbReference type="AGR" id="ZFIN:ZDB-GENE-110411-221"/>
<accession>A0A8M1QHX2</accession>
<dbReference type="PANTHER" id="PTHR21063">
    <property type="entry name" value="LFA-3"/>
    <property type="match status" value="1"/>
</dbReference>
<dbReference type="GeneTree" id="ENSGT01050000244806"/>
<dbReference type="Pfam" id="PF07686">
    <property type="entry name" value="V-set"/>
    <property type="match status" value="2"/>
</dbReference>
<dbReference type="Bgee" id="ENSDARG00000090847">
    <property type="expression patterns" value="Expressed in liver and 18 other cell types or tissues"/>
</dbReference>
<dbReference type="InterPro" id="IPR003599">
    <property type="entry name" value="Ig_sub"/>
</dbReference>
<accession>A0A0R4IX71</accession>
<evidence type="ECO:0000313" key="6">
    <source>
        <dbReference type="RefSeq" id="XP_001923591.2"/>
    </source>
</evidence>
<evidence type="ECO:0000313" key="7">
    <source>
        <dbReference type="ZFIN" id="ZDB-GENE-110411-221"/>
    </source>
</evidence>
<protein>
    <submittedName>
        <fullName evidence="4 6">Si:ch211-209l18.4</fullName>
    </submittedName>
</protein>
<name>A0A0R4IX71_DANRE</name>
<evidence type="ECO:0000259" key="3">
    <source>
        <dbReference type="SMART" id="SM00409"/>
    </source>
</evidence>
<reference evidence="6" key="3">
    <citation type="submission" date="2025-04" db="UniProtKB">
        <authorList>
            <consortium name="RefSeq"/>
        </authorList>
    </citation>
    <scope>IDENTIFICATION</scope>
    <source>
        <strain evidence="6">Tuebingen</strain>
    </source>
</reference>
<organism evidence="4">
    <name type="scientific">Danio rerio</name>
    <name type="common">Zebrafish</name>
    <name type="synonym">Brachydanio rerio</name>
    <dbReference type="NCBI Taxonomy" id="7955"/>
    <lineage>
        <taxon>Eukaryota</taxon>
        <taxon>Metazoa</taxon>
        <taxon>Chordata</taxon>
        <taxon>Craniata</taxon>
        <taxon>Vertebrata</taxon>
        <taxon>Euteleostomi</taxon>
        <taxon>Actinopterygii</taxon>
        <taxon>Neopterygii</taxon>
        <taxon>Teleostei</taxon>
        <taxon>Ostariophysi</taxon>
        <taxon>Cypriniformes</taxon>
        <taxon>Danionidae</taxon>
        <taxon>Danioninae</taxon>
        <taxon>Danio</taxon>
    </lineage>
</organism>
<dbReference type="InterPro" id="IPR013106">
    <property type="entry name" value="Ig_V-set"/>
</dbReference>
<feature type="domain" description="Immunoglobulin" evidence="3">
    <location>
        <begin position="147"/>
        <end position="250"/>
    </location>
</feature>
<dbReference type="SUPFAM" id="SSF48726">
    <property type="entry name" value="Immunoglobulin"/>
    <property type="match status" value="2"/>
</dbReference>
<gene>
    <name evidence="4 6 7" type="primary">si:ch211-209l18.4</name>
</gene>
<feature type="region of interest" description="Disordered" evidence="1">
    <location>
        <begin position="325"/>
        <end position="348"/>
    </location>
</feature>
<keyword evidence="5" id="KW-1185">Reference proteome</keyword>
<keyword evidence="2" id="KW-0812">Transmembrane</keyword>
<evidence type="ECO:0000313" key="5">
    <source>
        <dbReference type="Proteomes" id="UP000000437"/>
    </source>
</evidence>
<evidence type="ECO:0000256" key="1">
    <source>
        <dbReference type="SAM" id="MobiDB-lite"/>
    </source>
</evidence>
<feature type="domain" description="Immunoglobulin" evidence="3">
    <location>
        <begin position="39"/>
        <end position="142"/>
    </location>
</feature>
<feature type="compositionally biased region" description="Polar residues" evidence="1">
    <location>
        <begin position="325"/>
        <end position="335"/>
    </location>
</feature>
<dbReference type="EMBL" id="CR352226">
    <property type="status" value="NOT_ANNOTATED_CDS"/>
    <property type="molecule type" value="Genomic_DNA"/>
</dbReference>
<dbReference type="RefSeq" id="XP_001923591.2">
    <property type="nucleotide sequence ID" value="XM_001923556.7"/>
</dbReference>